<keyword evidence="2" id="KW-1185">Reference proteome</keyword>
<name>A0ABU2NH67_9PSEU</name>
<evidence type="ECO:0008006" key="3">
    <source>
        <dbReference type="Google" id="ProtNLM"/>
    </source>
</evidence>
<dbReference type="Proteomes" id="UP001183202">
    <property type="component" value="Unassembled WGS sequence"/>
</dbReference>
<dbReference type="EMBL" id="JAVREJ010000029">
    <property type="protein sequence ID" value="MDT0353286.1"/>
    <property type="molecule type" value="Genomic_DNA"/>
</dbReference>
<evidence type="ECO:0000313" key="2">
    <source>
        <dbReference type="Proteomes" id="UP001183202"/>
    </source>
</evidence>
<dbReference type="RefSeq" id="WP_311559800.1">
    <property type="nucleotide sequence ID" value="NZ_JAVREJ010000029.1"/>
</dbReference>
<protein>
    <recommendedName>
        <fullName evidence="3">Cupin domain-containing protein</fullName>
    </recommendedName>
</protein>
<gene>
    <name evidence="1" type="ORF">RM445_27615</name>
</gene>
<dbReference type="SUPFAM" id="SSF51182">
    <property type="entry name" value="RmlC-like cupins"/>
    <property type="match status" value="1"/>
</dbReference>
<organism evidence="1 2">
    <name type="scientific">Pseudonocardia charpentierae</name>
    <dbReference type="NCBI Taxonomy" id="3075545"/>
    <lineage>
        <taxon>Bacteria</taxon>
        <taxon>Bacillati</taxon>
        <taxon>Actinomycetota</taxon>
        <taxon>Actinomycetes</taxon>
        <taxon>Pseudonocardiales</taxon>
        <taxon>Pseudonocardiaceae</taxon>
        <taxon>Pseudonocardia</taxon>
    </lineage>
</organism>
<reference evidence="2" key="1">
    <citation type="submission" date="2023-07" db="EMBL/GenBank/DDBJ databases">
        <title>30 novel species of actinomycetes from the DSMZ collection.</title>
        <authorList>
            <person name="Nouioui I."/>
        </authorList>
    </citation>
    <scope>NUCLEOTIDE SEQUENCE [LARGE SCALE GENOMIC DNA]</scope>
    <source>
        <strain evidence="2">DSM 45834</strain>
    </source>
</reference>
<dbReference type="InterPro" id="IPR011051">
    <property type="entry name" value="RmlC_Cupin_sf"/>
</dbReference>
<evidence type="ECO:0000313" key="1">
    <source>
        <dbReference type="EMBL" id="MDT0353286.1"/>
    </source>
</evidence>
<proteinExistence type="predicted"/>
<sequence length="93" mass="10106">MTVGYFRFAKGTDLGPALAGLPGDMCQCPHWGYMLEGTLLMRTPSGDHTYEAGQAFYWAPGHAPEALEDCAYVDFSPTAQLQEVLRHIQNAGG</sequence>
<comment type="caution">
    <text evidence="1">The sequence shown here is derived from an EMBL/GenBank/DDBJ whole genome shotgun (WGS) entry which is preliminary data.</text>
</comment>
<accession>A0ABU2NH67</accession>